<evidence type="ECO:0000313" key="4">
    <source>
        <dbReference type="EMBL" id="CDW55747.1"/>
    </source>
</evidence>
<dbReference type="GO" id="GO:0007041">
    <property type="term" value="P:lysosomal transport"/>
    <property type="evidence" value="ECO:0007669"/>
    <property type="project" value="TreeGrafter"/>
</dbReference>
<keyword evidence="5" id="KW-1185">Reference proteome</keyword>
<reference evidence="4" key="1">
    <citation type="submission" date="2014-01" db="EMBL/GenBank/DDBJ databases">
        <authorList>
            <person name="Aslett M."/>
        </authorList>
    </citation>
    <scope>NUCLEOTIDE SEQUENCE</scope>
</reference>
<dbReference type="EMBL" id="HG805975">
    <property type="protein sequence ID" value="CDW55747.1"/>
    <property type="molecule type" value="Genomic_DNA"/>
</dbReference>
<dbReference type="GO" id="GO:0000938">
    <property type="term" value="C:GARP complex"/>
    <property type="evidence" value="ECO:0007669"/>
    <property type="project" value="UniProtKB-UniRule"/>
</dbReference>
<comment type="subunit">
    <text evidence="3">Component of the Golgi-associated retrograde protein (GARP) complex.</text>
</comment>
<sequence>MWNERVHYDIRADFTKISVKICLKTFLEVVRLRTYSKFGLQQLQIDCHYLQLFLWGFVVDESLILNLLDGVFSSAVQRCVAPQLMEPTLVSLVCERE</sequence>
<dbReference type="PANTHER" id="PTHR15954">
    <property type="entry name" value="VACUOLAR PROTEIN SORTING-ASSOCIATED PROTEIN 51 HOMOLOG"/>
    <property type="match status" value="1"/>
</dbReference>
<dbReference type="GO" id="GO:0016020">
    <property type="term" value="C:membrane"/>
    <property type="evidence" value="ECO:0007669"/>
    <property type="project" value="TreeGrafter"/>
</dbReference>
<dbReference type="InterPro" id="IPR014812">
    <property type="entry name" value="Vps51"/>
</dbReference>
<dbReference type="GO" id="GO:0007030">
    <property type="term" value="P:Golgi organization"/>
    <property type="evidence" value="ECO:0007669"/>
    <property type="project" value="UniProtKB-UniRule"/>
</dbReference>
<protein>
    <recommendedName>
        <fullName evidence="2 3">Vacuolar protein sorting-associated protein 51 homolog</fullName>
    </recommendedName>
</protein>
<comment type="function">
    <text evidence="3">Acts as component of the GARP complex that is involved in retrograde transport from early and late endosomes to the trans-Golgi network (TGN).</text>
</comment>
<organism evidence="4 5">
    <name type="scientific">Trichuris trichiura</name>
    <name type="common">Whipworm</name>
    <name type="synonym">Trichocephalus trichiurus</name>
    <dbReference type="NCBI Taxonomy" id="36087"/>
    <lineage>
        <taxon>Eukaryota</taxon>
        <taxon>Metazoa</taxon>
        <taxon>Ecdysozoa</taxon>
        <taxon>Nematoda</taxon>
        <taxon>Enoplea</taxon>
        <taxon>Dorylaimia</taxon>
        <taxon>Trichinellida</taxon>
        <taxon>Trichuridae</taxon>
        <taxon>Trichuris</taxon>
    </lineage>
</organism>
<dbReference type="OrthoDB" id="203678at2759"/>
<gene>
    <name evidence="4" type="ORF">TTRE_0000402001</name>
</gene>
<keyword evidence="3" id="KW-0813">Transport</keyword>
<evidence type="ECO:0000256" key="2">
    <source>
        <dbReference type="ARBA" id="ARBA00016122"/>
    </source>
</evidence>
<accession>A0A077Z5M1</accession>
<dbReference type="GO" id="GO:0015031">
    <property type="term" value="P:protein transport"/>
    <property type="evidence" value="ECO:0007669"/>
    <property type="project" value="UniProtKB-UniRule"/>
</dbReference>
<keyword evidence="3" id="KW-0653">Protein transport</keyword>
<proteinExistence type="inferred from homology"/>
<dbReference type="GO" id="GO:0048193">
    <property type="term" value="P:Golgi vesicle transport"/>
    <property type="evidence" value="ECO:0007669"/>
    <property type="project" value="TreeGrafter"/>
</dbReference>
<keyword evidence="3" id="KW-0333">Golgi apparatus</keyword>
<dbReference type="GO" id="GO:0042147">
    <property type="term" value="P:retrograde transport, endosome to Golgi"/>
    <property type="evidence" value="ECO:0007669"/>
    <property type="project" value="UniProtKB-UniRule"/>
</dbReference>
<evidence type="ECO:0000256" key="3">
    <source>
        <dbReference type="RuleBase" id="RU368010"/>
    </source>
</evidence>
<dbReference type="GO" id="GO:0032456">
    <property type="term" value="P:endocytic recycling"/>
    <property type="evidence" value="ECO:0007669"/>
    <property type="project" value="TreeGrafter"/>
</dbReference>
<name>A0A077Z5M1_TRITR</name>
<dbReference type="AlphaFoldDB" id="A0A077Z5M1"/>
<dbReference type="PANTHER" id="PTHR15954:SF4">
    <property type="entry name" value="VACUOLAR PROTEIN SORTING-ASSOCIATED PROTEIN 51 HOMOLOG"/>
    <property type="match status" value="1"/>
</dbReference>
<dbReference type="Proteomes" id="UP000030665">
    <property type="component" value="Unassembled WGS sequence"/>
</dbReference>
<comment type="similarity">
    <text evidence="1 3">Belongs to the VPS51 family.</text>
</comment>
<dbReference type="STRING" id="36087.A0A077Z5M1"/>
<dbReference type="GO" id="GO:1990745">
    <property type="term" value="C:EARP complex"/>
    <property type="evidence" value="ECO:0007669"/>
    <property type="project" value="TreeGrafter"/>
</dbReference>
<dbReference type="GO" id="GO:0006869">
    <property type="term" value="P:lipid transport"/>
    <property type="evidence" value="ECO:0007669"/>
    <property type="project" value="UniProtKB-UniRule"/>
</dbReference>
<comment type="subcellular location">
    <subcellularLocation>
        <location evidence="3">Golgi apparatus</location>
        <location evidence="3">trans-Golgi network</location>
    </subcellularLocation>
</comment>
<reference evidence="4" key="2">
    <citation type="submission" date="2014-03" db="EMBL/GenBank/DDBJ databases">
        <title>The whipworm genome and dual-species transcriptomics of an intimate host-pathogen interaction.</title>
        <authorList>
            <person name="Foth B.J."/>
            <person name="Tsai I.J."/>
            <person name="Reid A.J."/>
            <person name="Bancroft A.J."/>
            <person name="Nichol S."/>
            <person name="Tracey A."/>
            <person name="Holroyd N."/>
            <person name="Cotton J.A."/>
            <person name="Stanley E.J."/>
            <person name="Zarowiecki M."/>
            <person name="Liu J.Z."/>
            <person name="Huckvale T."/>
            <person name="Cooper P.J."/>
            <person name="Grencis R.K."/>
            <person name="Berriman M."/>
        </authorList>
    </citation>
    <scope>NUCLEOTIDE SEQUENCE [LARGE SCALE GENOMIC DNA]</scope>
</reference>
<evidence type="ECO:0000256" key="1">
    <source>
        <dbReference type="ARBA" id="ARBA00006080"/>
    </source>
</evidence>
<dbReference type="GO" id="GO:0005829">
    <property type="term" value="C:cytosol"/>
    <property type="evidence" value="ECO:0007669"/>
    <property type="project" value="GOC"/>
</dbReference>
<evidence type="ECO:0000313" key="5">
    <source>
        <dbReference type="Proteomes" id="UP000030665"/>
    </source>
</evidence>
<keyword evidence="3" id="KW-0445">Lipid transport</keyword>